<dbReference type="GeneID" id="94486571"/>
<dbReference type="RefSeq" id="WP_373280858.1">
    <property type="nucleotide sequence ID" value="NZ_JBIRUQ010000001.1"/>
</dbReference>
<dbReference type="Gene3D" id="3.40.50.300">
    <property type="entry name" value="P-loop containing nucleotide triphosphate hydrolases"/>
    <property type="match status" value="1"/>
</dbReference>
<feature type="domain" description="ATPase AAA-type core" evidence="2">
    <location>
        <begin position="22"/>
        <end position="45"/>
    </location>
</feature>
<dbReference type="InterPro" id="IPR003959">
    <property type="entry name" value="ATPase_AAA_core"/>
</dbReference>
<evidence type="ECO:0000313" key="4">
    <source>
        <dbReference type="Proteomes" id="UP001611263"/>
    </source>
</evidence>
<dbReference type="Proteomes" id="UP001611263">
    <property type="component" value="Unassembled WGS sequence"/>
</dbReference>
<comment type="caution">
    <text evidence="3">The sequence shown here is derived from an EMBL/GenBank/DDBJ whole genome shotgun (WGS) entry which is preliminary data.</text>
</comment>
<sequence length="135" mass="13707">MSDSGSGPDSGTSPTPSPVLIVVSGPPGSGKTTLAHAIAQRLGRHDAGRCHCGCRSRLPTATLGAEPGSPVSGSRYPGRSLHSIDIGNPGPNHPPGRDEPAPAGTRSPGSRSRRADRSCAALRSPAFGNRKQRSA</sequence>
<gene>
    <name evidence="3" type="ORF">ACH4WX_00260</name>
</gene>
<organism evidence="3 4">
    <name type="scientific">Nocardia carnea</name>
    <dbReference type="NCBI Taxonomy" id="37328"/>
    <lineage>
        <taxon>Bacteria</taxon>
        <taxon>Bacillati</taxon>
        <taxon>Actinomycetota</taxon>
        <taxon>Actinomycetes</taxon>
        <taxon>Mycobacteriales</taxon>
        <taxon>Nocardiaceae</taxon>
        <taxon>Nocardia</taxon>
    </lineage>
</organism>
<feature type="region of interest" description="Disordered" evidence="1">
    <location>
        <begin position="1"/>
        <end position="32"/>
    </location>
</feature>
<accession>A0ABW7THL4</accession>
<dbReference type="CDD" id="cd00009">
    <property type="entry name" value="AAA"/>
    <property type="match status" value="1"/>
</dbReference>
<dbReference type="SUPFAM" id="SSF52540">
    <property type="entry name" value="P-loop containing nucleoside triphosphate hydrolases"/>
    <property type="match status" value="1"/>
</dbReference>
<evidence type="ECO:0000259" key="2">
    <source>
        <dbReference type="Pfam" id="PF00004"/>
    </source>
</evidence>
<keyword evidence="4" id="KW-1185">Reference proteome</keyword>
<name>A0ABW7THL4_9NOCA</name>
<evidence type="ECO:0000256" key="1">
    <source>
        <dbReference type="SAM" id="MobiDB-lite"/>
    </source>
</evidence>
<dbReference type="Pfam" id="PF00004">
    <property type="entry name" value="AAA"/>
    <property type="match status" value="1"/>
</dbReference>
<dbReference type="InterPro" id="IPR027417">
    <property type="entry name" value="P-loop_NTPase"/>
</dbReference>
<proteinExistence type="predicted"/>
<dbReference type="EMBL" id="JBIRUQ010000001">
    <property type="protein sequence ID" value="MFI1459133.1"/>
    <property type="molecule type" value="Genomic_DNA"/>
</dbReference>
<feature type="region of interest" description="Disordered" evidence="1">
    <location>
        <begin position="57"/>
        <end position="135"/>
    </location>
</feature>
<feature type="compositionally biased region" description="Low complexity" evidence="1">
    <location>
        <begin position="1"/>
        <end position="14"/>
    </location>
</feature>
<protein>
    <submittedName>
        <fullName evidence="3">AAA family ATPase</fullName>
    </submittedName>
</protein>
<reference evidence="3 4" key="1">
    <citation type="submission" date="2024-10" db="EMBL/GenBank/DDBJ databases">
        <title>The Natural Products Discovery Center: Release of the First 8490 Sequenced Strains for Exploring Actinobacteria Biosynthetic Diversity.</title>
        <authorList>
            <person name="Kalkreuter E."/>
            <person name="Kautsar S.A."/>
            <person name="Yang D."/>
            <person name="Bader C.D."/>
            <person name="Teijaro C.N."/>
            <person name="Fluegel L."/>
            <person name="Davis C.M."/>
            <person name="Simpson J.R."/>
            <person name="Lauterbach L."/>
            <person name="Steele A.D."/>
            <person name="Gui C."/>
            <person name="Meng S."/>
            <person name="Li G."/>
            <person name="Viehrig K."/>
            <person name="Ye F."/>
            <person name="Su P."/>
            <person name="Kiefer A.F."/>
            <person name="Nichols A."/>
            <person name="Cepeda A.J."/>
            <person name="Yan W."/>
            <person name="Fan B."/>
            <person name="Jiang Y."/>
            <person name="Adhikari A."/>
            <person name="Zheng C.-J."/>
            <person name="Schuster L."/>
            <person name="Cowan T.M."/>
            <person name="Smanski M.J."/>
            <person name="Chevrette M.G."/>
            <person name="De Carvalho L.P.S."/>
            <person name="Shen B."/>
        </authorList>
    </citation>
    <scope>NUCLEOTIDE SEQUENCE [LARGE SCALE GENOMIC DNA]</scope>
    <source>
        <strain evidence="3 4">NPDC020568</strain>
    </source>
</reference>
<evidence type="ECO:0000313" key="3">
    <source>
        <dbReference type="EMBL" id="MFI1459133.1"/>
    </source>
</evidence>